<evidence type="ECO:0000313" key="2">
    <source>
        <dbReference type="Proteomes" id="UP000886998"/>
    </source>
</evidence>
<evidence type="ECO:0008006" key="3">
    <source>
        <dbReference type="Google" id="ProtNLM"/>
    </source>
</evidence>
<dbReference type="PANTHER" id="PTHR31511:SF12">
    <property type="entry name" value="RHO TERMINATION FACTOR N-TERMINAL DOMAIN-CONTAINING PROTEIN"/>
    <property type="match status" value="1"/>
</dbReference>
<evidence type="ECO:0000313" key="1">
    <source>
        <dbReference type="EMBL" id="GFY66224.1"/>
    </source>
</evidence>
<dbReference type="Proteomes" id="UP000886998">
    <property type="component" value="Unassembled WGS sequence"/>
</dbReference>
<gene>
    <name evidence="1" type="primary">AVEN_10570_1</name>
    <name evidence="1" type="ORF">TNIN_287691</name>
</gene>
<comment type="caution">
    <text evidence="1">The sequence shown here is derived from an EMBL/GenBank/DDBJ whole genome shotgun (WGS) entry which is preliminary data.</text>
</comment>
<dbReference type="OrthoDB" id="6430108at2759"/>
<dbReference type="SUPFAM" id="SSF54060">
    <property type="entry name" value="His-Me finger endonucleases"/>
    <property type="match status" value="1"/>
</dbReference>
<protein>
    <recommendedName>
        <fullName evidence="3">DNA-directed DNA polymerase</fullName>
    </recommendedName>
</protein>
<sequence length="240" mass="28337">MEKFIPVKRCLLFYNSVEDLKIHEMDCKKNKAVKIVMPKEDSKLKFKHYHKSLRTPFVVYADFESLTTKMDTCQPDPKSSYMQKYQKHEPMSFSLYIKYKHGDYKPPITYRGPNATKVFYETLKAEALEIKKIYEKKHPIKITDEDDRHFKRTHICHICGFNIKEVPSPDSWKDSGDFQKVIDHDHLLDPSKHESNYRGPAHNLCNLMYQHPSFIPVFIHNLSGYDSHLFVKELGGDKKH</sequence>
<dbReference type="AlphaFoldDB" id="A0A8X6YAX0"/>
<organism evidence="1 2">
    <name type="scientific">Trichonephila inaurata madagascariensis</name>
    <dbReference type="NCBI Taxonomy" id="2747483"/>
    <lineage>
        <taxon>Eukaryota</taxon>
        <taxon>Metazoa</taxon>
        <taxon>Ecdysozoa</taxon>
        <taxon>Arthropoda</taxon>
        <taxon>Chelicerata</taxon>
        <taxon>Arachnida</taxon>
        <taxon>Araneae</taxon>
        <taxon>Araneomorphae</taxon>
        <taxon>Entelegynae</taxon>
        <taxon>Araneoidea</taxon>
        <taxon>Nephilidae</taxon>
        <taxon>Trichonephila</taxon>
        <taxon>Trichonephila inaurata</taxon>
    </lineage>
</organism>
<accession>A0A8X6YAX0</accession>
<dbReference type="EMBL" id="BMAV01015913">
    <property type="protein sequence ID" value="GFY66224.1"/>
    <property type="molecule type" value="Genomic_DNA"/>
</dbReference>
<proteinExistence type="predicted"/>
<name>A0A8X6YAX0_9ARAC</name>
<keyword evidence="2" id="KW-1185">Reference proteome</keyword>
<dbReference type="InterPro" id="IPR044925">
    <property type="entry name" value="His-Me_finger_sf"/>
</dbReference>
<dbReference type="PANTHER" id="PTHR31511">
    <property type="entry name" value="PROTEIN CBG23764"/>
    <property type="match status" value="1"/>
</dbReference>
<reference evidence="1" key="1">
    <citation type="submission" date="2020-08" db="EMBL/GenBank/DDBJ databases">
        <title>Multicomponent nature underlies the extraordinary mechanical properties of spider dragline silk.</title>
        <authorList>
            <person name="Kono N."/>
            <person name="Nakamura H."/>
            <person name="Mori M."/>
            <person name="Yoshida Y."/>
            <person name="Ohtoshi R."/>
            <person name="Malay A.D."/>
            <person name="Moran D.A.P."/>
            <person name="Tomita M."/>
            <person name="Numata K."/>
            <person name="Arakawa K."/>
        </authorList>
    </citation>
    <scope>NUCLEOTIDE SEQUENCE</scope>
</reference>